<dbReference type="EMBL" id="JAZBJM010000004">
    <property type="protein sequence ID" value="MEM0518411.1"/>
    <property type="molecule type" value="Genomic_DNA"/>
</dbReference>
<keyword evidence="5 8" id="KW-1133">Transmembrane helix</keyword>
<dbReference type="SUPFAM" id="SSF82689">
    <property type="entry name" value="Mechanosensitive channel protein MscS (YggB), C-terminal domain"/>
    <property type="match status" value="1"/>
</dbReference>
<dbReference type="Proteomes" id="UP001390963">
    <property type="component" value="Unassembled WGS sequence"/>
</dbReference>
<dbReference type="InterPro" id="IPR049278">
    <property type="entry name" value="MS_channel_C"/>
</dbReference>
<feature type="transmembrane region" description="Helical" evidence="8">
    <location>
        <begin position="414"/>
        <end position="440"/>
    </location>
</feature>
<evidence type="ECO:0000256" key="5">
    <source>
        <dbReference type="ARBA" id="ARBA00022989"/>
    </source>
</evidence>
<keyword evidence="14" id="KW-1185">Reference proteome</keyword>
<dbReference type="GO" id="GO:0005886">
    <property type="term" value="C:plasma membrane"/>
    <property type="evidence" value="ECO:0007669"/>
    <property type="project" value="UniProtKB-SubCell"/>
</dbReference>
<dbReference type="PANTHER" id="PTHR30221">
    <property type="entry name" value="SMALL-CONDUCTANCE MECHANOSENSITIVE CHANNEL"/>
    <property type="match status" value="1"/>
</dbReference>
<feature type="transmembrane region" description="Helical" evidence="8">
    <location>
        <begin position="384"/>
        <end position="402"/>
    </location>
</feature>
<proteinExistence type="inferred from homology"/>
<dbReference type="Pfam" id="PF21082">
    <property type="entry name" value="MS_channel_3rd"/>
    <property type="match status" value="1"/>
</dbReference>
<evidence type="ECO:0000256" key="7">
    <source>
        <dbReference type="SAM" id="Coils"/>
    </source>
</evidence>
<evidence type="ECO:0000256" key="3">
    <source>
        <dbReference type="ARBA" id="ARBA00022475"/>
    </source>
</evidence>
<dbReference type="EMBL" id="JBANCF010000008">
    <property type="protein sequence ID" value="MEM0573979.1"/>
    <property type="molecule type" value="Genomic_DNA"/>
</dbReference>
<dbReference type="GO" id="GO:0008381">
    <property type="term" value="F:mechanosensitive monoatomic ion channel activity"/>
    <property type="evidence" value="ECO:0007669"/>
    <property type="project" value="InterPro"/>
</dbReference>
<dbReference type="AlphaFoldDB" id="A0AB35YSV8"/>
<feature type="coiled-coil region" evidence="7">
    <location>
        <begin position="39"/>
        <end position="66"/>
    </location>
</feature>
<accession>A0AB35YSV8</accession>
<dbReference type="Proteomes" id="UP001388259">
    <property type="component" value="Unassembled WGS sequence"/>
</dbReference>
<organism evidence="11 13">
    <name type="scientific">Aequorivita flava</name>
    <dbReference type="NCBI Taxonomy" id="3114371"/>
    <lineage>
        <taxon>Bacteria</taxon>
        <taxon>Pseudomonadati</taxon>
        <taxon>Bacteroidota</taxon>
        <taxon>Flavobacteriia</taxon>
        <taxon>Flavobacteriales</taxon>
        <taxon>Flavobacteriaceae</taxon>
        <taxon>Aequorivita</taxon>
    </lineage>
</organism>
<dbReference type="Gene3D" id="3.30.70.100">
    <property type="match status" value="1"/>
</dbReference>
<feature type="transmembrane region" description="Helical" evidence="8">
    <location>
        <begin position="224"/>
        <end position="241"/>
    </location>
</feature>
<dbReference type="InterPro" id="IPR011066">
    <property type="entry name" value="MscS_channel_C_sf"/>
</dbReference>
<feature type="domain" description="Mechanosensitive ion channel MscS C-terminal" evidence="10">
    <location>
        <begin position="504"/>
        <end position="585"/>
    </location>
</feature>
<keyword evidence="4 8" id="KW-0812">Transmembrane</keyword>
<keyword evidence="7" id="KW-0175">Coiled coil</keyword>
<comment type="similarity">
    <text evidence="2">Belongs to the MscS (TC 1.A.23) family.</text>
</comment>
<sequence length="626" mass="70881">MKQFKKCLPFLGIIFSIALGYSQEDTASVKKDSVNIALLENYNKRLSEIEKQRVEDSINKSNLEAQINALKTTDNLKKEELQAQLTALTLKEKTRIANKKAKIDSLKNTTQGFPVIGFFNDTLFVLYSKLGSFSPKERADIISERIKKLVNNYDFKANSLKVEDAETVKDIVWDSNIIMSISETDALWNDTSKTELAEVYREKITAAVLEYRDQTSFATLAKQIGLALLVLLVIILLIYYISKAFNWTAHKIQLQENQKIQGIKIKNYVLFDAKRQVNALLLANKLIKWFVILIAVYIALPILFGLFPWTEHFADTLFGYILNPLKNILMSFWNYLPNLITILVIIIVFRYALKGISFLKDEIAKGNLTINGFYADWAAPTYQIIRILVIAFMFIVIFPYLPGSESPIFKGVSVFLGFLFTFGSAGSLSNIIAGLVLTYMRLFTIGDRVKIGEVTGDVIEKSSLVTRVRTAKNEIISIPNSTVMNSHTINYSSDAPAKGLIIHTTVTIGYDVPWKDMYEVLIEAALRTDLVLKEPKPFVLQTSLEDFYVAYQINAYVREANKQATIYSDLHQNIQDVCNERGIEILSPHYRAARDGNATTIPSDYLPKDYVAPSFNVKTKTEDKQT</sequence>
<evidence type="ECO:0000313" key="13">
    <source>
        <dbReference type="Proteomes" id="UP001388259"/>
    </source>
</evidence>
<evidence type="ECO:0000259" key="10">
    <source>
        <dbReference type="Pfam" id="PF21082"/>
    </source>
</evidence>
<evidence type="ECO:0000256" key="2">
    <source>
        <dbReference type="ARBA" id="ARBA00008017"/>
    </source>
</evidence>
<feature type="domain" description="Mechanosensitive ion channel MscS" evidence="9">
    <location>
        <begin position="427"/>
        <end position="492"/>
    </location>
</feature>
<keyword evidence="3" id="KW-1003">Cell membrane</keyword>
<name>A0AB35YSV8_9FLAO</name>
<evidence type="ECO:0000259" key="9">
    <source>
        <dbReference type="Pfam" id="PF00924"/>
    </source>
</evidence>
<comment type="subcellular location">
    <subcellularLocation>
        <location evidence="1">Cell membrane</location>
        <topology evidence="1">Multi-pass membrane protein</topology>
    </subcellularLocation>
</comment>
<dbReference type="Gene3D" id="2.30.30.60">
    <property type="match status" value="1"/>
</dbReference>
<comment type="caution">
    <text evidence="11">The sequence shown here is derived from an EMBL/GenBank/DDBJ whole genome shotgun (WGS) entry which is preliminary data.</text>
</comment>
<dbReference type="InterPro" id="IPR045275">
    <property type="entry name" value="MscS_archaea/bacteria_type"/>
</dbReference>
<gene>
    <name evidence="12" type="ORF">VZD24_10650</name>
    <name evidence="11" type="ORF">VZD85_08620</name>
</gene>
<dbReference type="PANTHER" id="PTHR30221:SF18">
    <property type="entry name" value="SLL0590 PROTEIN"/>
    <property type="match status" value="1"/>
</dbReference>
<feature type="transmembrane region" description="Helical" evidence="8">
    <location>
        <begin position="289"/>
        <end position="309"/>
    </location>
</feature>
<dbReference type="InterPro" id="IPR010920">
    <property type="entry name" value="LSM_dom_sf"/>
</dbReference>
<evidence type="ECO:0000313" key="11">
    <source>
        <dbReference type="EMBL" id="MEM0518411.1"/>
    </source>
</evidence>
<dbReference type="RefSeq" id="WP_279448754.1">
    <property type="nucleotide sequence ID" value="NZ_JAZBJM010000004.1"/>
</dbReference>
<evidence type="ECO:0000256" key="4">
    <source>
        <dbReference type="ARBA" id="ARBA00022692"/>
    </source>
</evidence>
<dbReference type="Pfam" id="PF00924">
    <property type="entry name" value="MS_channel_2nd"/>
    <property type="match status" value="1"/>
</dbReference>
<dbReference type="InterPro" id="IPR023408">
    <property type="entry name" value="MscS_beta-dom_sf"/>
</dbReference>
<evidence type="ECO:0000256" key="8">
    <source>
        <dbReference type="SAM" id="Phobius"/>
    </source>
</evidence>
<keyword evidence="6 8" id="KW-0472">Membrane</keyword>
<evidence type="ECO:0000256" key="6">
    <source>
        <dbReference type="ARBA" id="ARBA00023136"/>
    </source>
</evidence>
<dbReference type="InterPro" id="IPR006685">
    <property type="entry name" value="MscS_channel_2nd"/>
</dbReference>
<evidence type="ECO:0000313" key="12">
    <source>
        <dbReference type="EMBL" id="MEM0573979.1"/>
    </source>
</evidence>
<evidence type="ECO:0000256" key="1">
    <source>
        <dbReference type="ARBA" id="ARBA00004651"/>
    </source>
</evidence>
<protein>
    <submittedName>
        <fullName evidence="11">Mechanosensitive ion channel family protein</fullName>
    </submittedName>
</protein>
<dbReference type="SUPFAM" id="SSF50182">
    <property type="entry name" value="Sm-like ribonucleoproteins"/>
    <property type="match status" value="1"/>
</dbReference>
<evidence type="ECO:0000313" key="14">
    <source>
        <dbReference type="Proteomes" id="UP001390963"/>
    </source>
</evidence>
<reference evidence="11 14" key="1">
    <citation type="submission" date="2024-01" db="EMBL/GenBank/DDBJ databases">
        <title>Aequorivita flavus sp. nov., isolated from deep-sea sediment.</title>
        <authorList>
            <person name="Chen X."/>
        </authorList>
    </citation>
    <scope>NUCLEOTIDE SEQUENCE</scope>
    <source>
        <strain evidence="11">MCCC 1A16923</strain>
        <strain evidence="12 14">MCCC 1A16935</strain>
    </source>
</reference>
<feature type="transmembrane region" description="Helical" evidence="8">
    <location>
        <begin position="332"/>
        <end position="353"/>
    </location>
</feature>